<dbReference type="InterPro" id="IPR043133">
    <property type="entry name" value="GTP-CH-I_C/QueF"/>
</dbReference>
<dbReference type="PANTHER" id="PTHR42844:SF1">
    <property type="entry name" value="DIHYDRONEOPTERIN ALDOLASE 1-RELATED"/>
    <property type="match status" value="1"/>
</dbReference>
<evidence type="ECO:0000256" key="1">
    <source>
        <dbReference type="ARBA" id="ARBA00001353"/>
    </source>
</evidence>
<dbReference type="GO" id="GO:0046656">
    <property type="term" value="P:folic acid biosynthetic process"/>
    <property type="evidence" value="ECO:0007669"/>
    <property type="project" value="UniProtKB-KW"/>
</dbReference>
<comment type="similarity">
    <text evidence="3">Belongs to the DHNA family.</text>
</comment>
<dbReference type="InterPro" id="IPR006157">
    <property type="entry name" value="FolB_dom"/>
</dbReference>
<dbReference type="PANTHER" id="PTHR42844">
    <property type="entry name" value="DIHYDRONEOPTERIN ALDOLASE 1-RELATED"/>
    <property type="match status" value="1"/>
</dbReference>
<evidence type="ECO:0000256" key="7">
    <source>
        <dbReference type="ARBA" id="ARBA00032903"/>
    </source>
</evidence>
<dbReference type="SMART" id="SM00905">
    <property type="entry name" value="FolB"/>
    <property type="match status" value="1"/>
</dbReference>
<proteinExistence type="inferred from homology"/>
<sequence>MATTITVATAEEGGAWVMGLLSIWVAGQQTPYTVAPMSQSVWFYAIIRDMPTAMTNDIHLAFAHPSERSEATTAVQPLDRISVRDHIVDVEIGAFQLERGTTQRVRFDIVVEVKPLEGPIGDDVDRILSYDRITEAVAIELAAERLNLLETLAERIADRILLEPQAMRAFVRIQKLDRGPFALGVEIVRSRSLSVVEDAPETVHPCVVYLSNEALHSTHLSGWIDTLAKRELPLILCVGMGETAAPAVSLGAPQRRIDLLAIEQNAWVLAARDARCVVVGTLTELDWSMKNGQIAVWAPSKIVLDAVEGPATAPSDGPSLAAWFARHMSASELMLIGAELPADAAVGDIRVTRHAADASQL</sequence>
<evidence type="ECO:0000256" key="6">
    <source>
        <dbReference type="ARBA" id="ARBA00023239"/>
    </source>
</evidence>
<keyword evidence="10" id="KW-1185">Reference proteome</keyword>
<feature type="domain" description="Dihydroneopterin aldolase/epimerase" evidence="8">
    <location>
        <begin position="81"/>
        <end position="189"/>
    </location>
</feature>
<gene>
    <name evidence="9" type="ORF">NIG5292_00861</name>
</gene>
<dbReference type="Pfam" id="PF02152">
    <property type="entry name" value="FolB"/>
    <property type="match status" value="1"/>
</dbReference>
<dbReference type="Gene3D" id="3.30.1130.10">
    <property type="match status" value="1"/>
</dbReference>
<comment type="pathway">
    <text evidence="2">Cofactor biosynthesis; tetrahydrofolate biosynthesis; 2-amino-4-hydroxy-6-hydroxymethyl-7,8-dihydropteridine diphosphate from 7,8-dihydroneopterin triphosphate: step 3/4.</text>
</comment>
<dbReference type="EMBL" id="CVQV01000004">
    <property type="protein sequence ID" value="CRK74822.1"/>
    <property type="molecule type" value="Genomic_DNA"/>
</dbReference>
<comment type="catalytic activity">
    <reaction evidence="1">
        <text>7,8-dihydroneopterin = 6-hydroxymethyl-7,8-dihydropterin + glycolaldehyde</text>
        <dbReference type="Rhea" id="RHEA:10540"/>
        <dbReference type="ChEBI" id="CHEBI:17001"/>
        <dbReference type="ChEBI" id="CHEBI:17071"/>
        <dbReference type="ChEBI" id="CHEBI:44841"/>
        <dbReference type="EC" id="4.1.2.25"/>
    </reaction>
</comment>
<evidence type="ECO:0000256" key="5">
    <source>
        <dbReference type="ARBA" id="ARBA00022909"/>
    </source>
</evidence>
<dbReference type="GO" id="GO:0005737">
    <property type="term" value="C:cytoplasm"/>
    <property type="evidence" value="ECO:0007669"/>
    <property type="project" value="TreeGrafter"/>
</dbReference>
<reference evidence="9 10" key="1">
    <citation type="submission" date="2015-04" db="EMBL/GenBank/DDBJ databases">
        <authorList>
            <person name="Syromyatnikov M.Y."/>
            <person name="Popov V.N."/>
        </authorList>
    </citation>
    <scope>NUCLEOTIDE SEQUENCE [LARGE SCALE GENOMIC DNA]</scope>
    <source>
        <strain evidence="9 10">CECT 5292</strain>
    </source>
</reference>
<dbReference type="AlphaFoldDB" id="A0A0U1NJB9"/>
<protein>
    <recommendedName>
        <fullName evidence="4">dihydroneopterin aldolase</fullName>
        <ecNumber evidence="4">4.1.2.25</ecNumber>
    </recommendedName>
    <alternativeName>
        <fullName evidence="7">7,8-dihydroneopterin aldolase</fullName>
    </alternativeName>
</protein>
<evidence type="ECO:0000256" key="2">
    <source>
        <dbReference type="ARBA" id="ARBA00005013"/>
    </source>
</evidence>
<name>A0A0U1NJB9_9RHOB</name>
<dbReference type="EC" id="4.1.2.25" evidence="4"/>
<dbReference type="GO" id="GO:0004150">
    <property type="term" value="F:dihydroneopterin aldolase activity"/>
    <property type="evidence" value="ECO:0007669"/>
    <property type="project" value="UniProtKB-EC"/>
</dbReference>
<evidence type="ECO:0000256" key="4">
    <source>
        <dbReference type="ARBA" id="ARBA00013043"/>
    </source>
</evidence>
<evidence type="ECO:0000313" key="10">
    <source>
        <dbReference type="Proteomes" id="UP000048949"/>
    </source>
</evidence>
<evidence type="ECO:0000259" key="8">
    <source>
        <dbReference type="SMART" id="SM00905"/>
    </source>
</evidence>
<keyword evidence="5" id="KW-0289">Folate biosynthesis</keyword>
<dbReference type="SUPFAM" id="SSF55620">
    <property type="entry name" value="Tetrahydrobiopterin biosynthesis enzymes-like"/>
    <property type="match status" value="1"/>
</dbReference>
<evidence type="ECO:0000313" key="9">
    <source>
        <dbReference type="EMBL" id="CRK74822.1"/>
    </source>
</evidence>
<keyword evidence="6" id="KW-0456">Lyase</keyword>
<accession>A0A0U1NJB9</accession>
<dbReference type="Proteomes" id="UP000048949">
    <property type="component" value="Unassembled WGS sequence"/>
</dbReference>
<evidence type="ECO:0000256" key="3">
    <source>
        <dbReference type="ARBA" id="ARBA00005708"/>
    </source>
</evidence>
<organism evidence="9 10">
    <name type="scientific">Nereida ignava</name>
    <dbReference type="NCBI Taxonomy" id="282199"/>
    <lineage>
        <taxon>Bacteria</taxon>
        <taxon>Pseudomonadati</taxon>
        <taxon>Pseudomonadota</taxon>
        <taxon>Alphaproteobacteria</taxon>
        <taxon>Rhodobacterales</taxon>
        <taxon>Roseobacteraceae</taxon>
        <taxon>Nereida</taxon>
    </lineage>
</organism>
<dbReference type="STRING" id="282199.GCA_001049735_00861"/>
<dbReference type="InterPro" id="IPR006156">
    <property type="entry name" value="Dihydroneopterin_aldolase"/>
</dbReference>